<evidence type="ECO:0000256" key="1">
    <source>
        <dbReference type="ARBA" id="ARBA00009759"/>
    </source>
</evidence>
<dbReference type="Pfam" id="PF00459">
    <property type="entry name" value="Inositol_P"/>
    <property type="match status" value="1"/>
</dbReference>
<dbReference type="SUPFAM" id="SSF56655">
    <property type="entry name" value="Carbohydrate phosphatase"/>
    <property type="match status" value="1"/>
</dbReference>
<dbReference type="GO" id="GO:0007165">
    <property type="term" value="P:signal transduction"/>
    <property type="evidence" value="ECO:0007669"/>
    <property type="project" value="TreeGrafter"/>
</dbReference>
<reference evidence="6" key="1">
    <citation type="submission" date="2017-01" db="EMBL/GenBank/DDBJ databases">
        <authorList>
            <person name="Varghese N."/>
            <person name="Submissions S."/>
        </authorList>
    </citation>
    <scope>NUCLEOTIDE SEQUENCE [LARGE SCALE GENOMIC DNA]</scope>
    <source>
        <strain evidence="6">DSM 29430</strain>
    </source>
</reference>
<feature type="binding site" evidence="4">
    <location>
        <position position="85"/>
    </location>
    <ligand>
        <name>Mg(2+)</name>
        <dbReference type="ChEBI" id="CHEBI:18420"/>
        <label>1</label>
        <note>catalytic</note>
    </ligand>
</feature>
<comment type="cofactor">
    <cofactor evidence="4">
        <name>Mg(2+)</name>
        <dbReference type="ChEBI" id="CHEBI:18420"/>
    </cofactor>
</comment>
<dbReference type="GO" id="GO:0008934">
    <property type="term" value="F:inositol monophosphate 1-phosphatase activity"/>
    <property type="evidence" value="ECO:0007669"/>
    <property type="project" value="TreeGrafter"/>
</dbReference>
<feature type="binding site" evidence="4">
    <location>
        <position position="67"/>
    </location>
    <ligand>
        <name>Mg(2+)</name>
        <dbReference type="ChEBI" id="CHEBI:18420"/>
        <label>1</label>
        <note>catalytic</note>
    </ligand>
</feature>
<keyword evidence="3 4" id="KW-0460">Magnesium</keyword>
<proteinExistence type="inferred from homology"/>
<evidence type="ECO:0000256" key="4">
    <source>
        <dbReference type="PIRSR" id="PIRSR600760-2"/>
    </source>
</evidence>
<dbReference type="GO" id="GO:0046872">
    <property type="term" value="F:metal ion binding"/>
    <property type="evidence" value="ECO:0007669"/>
    <property type="project" value="UniProtKB-KW"/>
</dbReference>
<keyword evidence="2 4" id="KW-0479">Metal-binding</keyword>
<accession>A0A1N7MFX0</accession>
<dbReference type="CDD" id="cd01638">
    <property type="entry name" value="CysQ"/>
    <property type="match status" value="1"/>
</dbReference>
<evidence type="ECO:0000256" key="3">
    <source>
        <dbReference type="ARBA" id="ARBA00022842"/>
    </source>
</evidence>
<dbReference type="GO" id="GO:0006020">
    <property type="term" value="P:inositol metabolic process"/>
    <property type="evidence" value="ECO:0007669"/>
    <property type="project" value="TreeGrafter"/>
</dbReference>
<organism evidence="5 6">
    <name type="scientific">Roseivivax lentus</name>
    <dbReference type="NCBI Taxonomy" id="633194"/>
    <lineage>
        <taxon>Bacteria</taxon>
        <taxon>Pseudomonadati</taxon>
        <taxon>Pseudomonadota</taxon>
        <taxon>Alphaproteobacteria</taxon>
        <taxon>Rhodobacterales</taxon>
        <taxon>Roseobacteraceae</taxon>
        <taxon>Roseivivax</taxon>
    </lineage>
</organism>
<dbReference type="GO" id="GO:0046854">
    <property type="term" value="P:phosphatidylinositol phosphate biosynthetic process"/>
    <property type="evidence" value="ECO:0007669"/>
    <property type="project" value="InterPro"/>
</dbReference>
<dbReference type="STRING" id="633194.SAMN05421759_104283"/>
<dbReference type="InterPro" id="IPR000760">
    <property type="entry name" value="Inositol_monophosphatase-like"/>
</dbReference>
<gene>
    <name evidence="5" type="ORF">SAMN05421759_104283</name>
</gene>
<dbReference type="PROSITE" id="PS00630">
    <property type="entry name" value="IMP_2"/>
    <property type="match status" value="1"/>
</dbReference>
<dbReference type="InterPro" id="IPR020550">
    <property type="entry name" value="Inositol_monophosphatase_CS"/>
</dbReference>
<evidence type="ECO:0000313" key="5">
    <source>
        <dbReference type="EMBL" id="SIS84942.1"/>
    </source>
</evidence>
<dbReference type="Gene3D" id="3.40.190.80">
    <property type="match status" value="1"/>
</dbReference>
<dbReference type="EMBL" id="FTOQ01000004">
    <property type="protein sequence ID" value="SIS84942.1"/>
    <property type="molecule type" value="Genomic_DNA"/>
</dbReference>
<dbReference type="OrthoDB" id="9785695at2"/>
<feature type="binding site" evidence="4">
    <location>
        <position position="87"/>
    </location>
    <ligand>
        <name>Mg(2+)</name>
        <dbReference type="ChEBI" id="CHEBI:18420"/>
        <label>1</label>
        <note>catalytic</note>
    </ligand>
</feature>
<dbReference type="Proteomes" id="UP000186684">
    <property type="component" value="Unassembled WGS sequence"/>
</dbReference>
<dbReference type="PANTHER" id="PTHR20854:SF4">
    <property type="entry name" value="INOSITOL-1-MONOPHOSPHATASE-RELATED"/>
    <property type="match status" value="1"/>
</dbReference>
<dbReference type="PANTHER" id="PTHR20854">
    <property type="entry name" value="INOSITOL MONOPHOSPHATASE"/>
    <property type="match status" value="1"/>
</dbReference>
<feature type="binding site" evidence="4">
    <location>
        <position position="88"/>
    </location>
    <ligand>
        <name>Mg(2+)</name>
        <dbReference type="ChEBI" id="CHEBI:18420"/>
        <label>1</label>
        <note>catalytic</note>
    </ligand>
</feature>
<dbReference type="AlphaFoldDB" id="A0A1N7MFX0"/>
<dbReference type="RefSeq" id="WP_076447778.1">
    <property type="nucleotide sequence ID" value="NZ_FTOQ01000004.1"/>
</dbReference>
<dbReference type="PRINTS" id="PR00377">
    <property type="entry name" value="IMPHPHTASES"/>
</dbReference>
<dbReference type="Gene3D" id="3.30.540.10">
    <property type="entry name" value="Fructose-1,6-Bisphosphatase, subunit A, domain 1"/>
    <property type="match status" value="1"/>
</dbReference>
<sequence length="264" mass="28218">MPETDLELLLRAAERAAETATRFIGGPLGTREKADGQGPVTAADIAVNDVLEDILRSARPGYGWLSEESDHDPLRLSSPATFIVDPIDGTRSFIDGADTWAHSLAVSENGQITAAVVFLPMRDKLYEAAKGTGARLNGQPIAPSARSEIVGAEVLATKPNIDPRHWPDGPPAFRRSHRPSLAYRMCLVADGSFDAMLTFRDAWEWDVAAGALILAEAGAQVSDRAGGELRFNTERAKTDGIVAGGPRIWQGTMRALGHPVRAAG</sequence>
<evidence type="ECO:0000313" key="6">
    <source>
        <dbReference type="Proteomes" id="UP000186684"/>
    </source>
</evidence>
<comment type="similarity">
    <text evidence="1">Belongs to the inositol monophosphatase superfamily.</text>
</comment>
<name>A0A1N7MFX0_9RHOB</name>
<feature type="binding site" evidence="4">
    <location>
        <position position="206"/>
    </location>
    <ligand>
        <name>Mg(2+)</name>
        <dbReference type="ChEBI" id="CHEBI:18420"/>
        <label>1</label>
        <note>catalytic</note>
    </ligand>
</feature>
<evidence type="ECO:0000256" key="2">
    <source>
        <dbReference type="ARBA" id="ARBA00022723"/>
    </source>
</evidence>
<protein>
    <submittedName>
        <fullName evidence="5">Myo-inositol-1(Or 4)-monophosphatase</fullName>
    </submittedName>
</protein>
<keyword evidence="6" id="KW-1185">Reference proteome</keyword>